<protein>
    <submittedName>
        <fullName evidence="2">DNA-binding transcriptional regulator, CsgD family</fullName>
    </submittedName>
</protein>
<dbReference type="STRING" id="1177982.SAMN04489711_113146"/>
<dbReference type="InterPro" id="IPR016032">
    <property type="entry name" value="Sig_transdc_resp-reg_C-effctor"/>
</dbReference>
<evidence type="ECO:0000259" key="1">
    <source>
        <dbReference type="SMART" id="SM00421"/>
    </source>
</evidence>
<gene>
    <name evidence="2" type="ORF">SAMN04489711_113146</name>
</gene>
<dbReference type="SMART" id="SM00421">
    <property type="entry name" value="HTH_LUXR"/>
    <property type="match status" value="1"/>
</dbReference>
<evidence type="ECO:0000313" key="2">
    <source>
        <dbReference type="EMBL" id="SFF13135.1"/>
    </source>
</evidence>
<accession>A0A1I2G681</accession>
<keyword evidence="3" id="KW-1185">Reference proteome</keyword>
<dbReference type="SUPFAM" id="SSF46894">
    <property type="entry name" value="C-terminal effector domain of the bipartite response regulators"/>
    <property type="match status" value="1"/>
</dbReference>
<evidence type="ECO:0000313" key="3">
    <source>
        <dbReference type="Proteomes" id="UP000199119"/>
    </source>
</evidence>
<dbReference type="GO" id="GO:0006355">
    <property type="term" value="P:regulation of DNA-templated transcription"/>
    <property type="evidence" value="ECO:0007669"/>
    <property type="project" value="InterPro"/>
</dbReference>
<feature type="domain" description="HTH luxR-type" evidence="1">
    <location>
        <begin position="310"/>
        <end position="367"/>
    </location>
</feature>
<organism evidence="2 3">
    <name type="scientific">Paracidovorax wautersii</name>
    <dbReference type="NCBI Taxonomy" id="1177982"/>
    <lineage>
        <taxon>Bacteria</taxon>
        <taxon>Pseudomonadati</taxon>
        <taxon>Pseudomonadota</taxon>
        <taxon>Betaproteobacteria</taxon>
        <taxon>Burkholderiales</taxon>
        <taxon>Comamonadaceae</taxon>
        <taxon>Paracidovorax</taxon>
    </lineage>
</organism>
<proteinExistence type="predicted"/>
<sequence length="373" mass="40887">MQHSTNTIRAQLYDGVLRPAAWHSALDLLGRRLGAGIFHSFTLDDSGAEVPESTSNLERQGLDTRLLSEYEIVHAHNDLRMAVAMSLPVGQVMFDHEHISAREATRNSVYTDWLLPLGFRHTLAVTLRMQPRGARDFLSFLRPRDANPYTEEDRALTHQLMPDLVRAARLRAHMVGLARRASLGLAALDGVHQGIAIVDGALRIQHLNAVAKRLLKPPSPLRVRNGQFLGVQGDADARLRQMTREACAPLGRASTFELPQANGPALVVSVLPLHADTPLLQLNGTPHPHALIVLTGAGLPVAGHQAVAEMLDLSPTETRLALCLASGRSVKDFALLEGCSWHTARTHARNLLRKSGCHRQIDLVRILHALRVA</sequence>
<dbReference type="Proteomes" id="UP000199119">
    <property type="component" value="Unassembled WGS sequence"/>
</dbReference>
<dbReference type="GO" id="GO:0003677">
    <property type="term" value="F:DNA binding"/>
    <property type="evidence" value="ECO:0007669"/>
    <property type="project" value="UniProtKB-KW"/>
</dbReference>
<dbReference type="InterPro" id="IPR036388">
    <property type="entry name" value="WH-like_DNA-bd_sf"/>
</dbReference>
<dbReference type="Gene3D" id="1.10.10.10">
    <property type="entry name" value="Winged helix-like DNA-binding domain superfamily/Winged helix DNA-binding domain"/>
    <property type="match status" value="1"/>
</dbReference>
<keyword evidence="2" id="KW-0238">DNA-binding</keyword>
<dbReference type="OrthoDB" id="5497412at2"/>
<dbReference type="RefSeq" id="WP_092940698.1">
    <property type="nucleotide sequence ID" value="NZ_FONX01000013.1"/>
</dbReference>
<dbReference type="EMBL" id="FONX01000013">
    <property type="protein sequence ID" value="SFF13135.1"/>
    <property type="molecule type" value="Genomic_DNA"/>
</dbReference>
<dbReference type="AlphaFoldDB" id="A0A1I2G681"/>
<dbReference type="InterPro" id="IPR000792">
    <property type="entry name" value="Tscrpt_reg_LuxR_C"/>
</dbReference>
<name>A0A1I2G681_9BURK</name>
<reference evidence="3" key="1">
    <citation type="submission" date="2016-10" db="EMBL/GenBank/DDBJ databases">
        <authorList>
            <person name="Varghese N."/>
            <person name="Submissions S."/>
        </authorList>
    </citation>
    <scope>NUCLEOTIDE SEQUENCE [LARGE SCALE GENOMIC DNA]</scope>
    <source>
        <strain evidence="3">DSM 27981</strain>
    </source>
</reference>